<name>A0ABT1XM56_9BURK</name>
<dbReference type="InterPro" id="IPR036249">
    <property type="entry name" value="Thioredoxin-like_sf"/>
</dbReference>
<comment type="caution">
    <text evidence="2">The sequence shown here is derived from an EMBL/GenBank/DDBJ whole genome shotgun (WGS) entry which is preliminary data.</text>
</comment>
<sequence>MTSSLNYLKQAGLWALFGTFGAPGLAHAKTCAWTSPAERMIVAELYTSQGCSSCPPADRWLSKQLVSAERSSRILALSFHVDYWNYIGWADPYSNKQYSERQYAHKRVGNIGQVYTPQFVFSNQEVRRWSQASVIPQRLEAMKQDTSPLALHASLERKSPNSVEISVKTSWLDDRYKKGRMWLALYEDNLSQQVNAGENNGETLRHDRVVRYFSKPEMVSTDKPTHVFRYTIPADWNQENVGIGVIVDNNESNTVLQALNAPKALGLCQ</sequence>
<dbReference type="EMBL" id="JANKHG010000026">
    <property type="protein sequence ID" value="MCR2747618.1"/>
    <property type="molecule type" value="Genomic_DNA"/>
</dbReference>
<dbReference type="InterPro" id="IPR013783">
    <property type="entry name" value="Ig-like_fold"/>
</dbReference>
<dbReference type="Gene3D" id="2.60.40.10">
    <property type="entry name" value="Immunoglobulins"/>
    <property type="match status" value="1"/>
</dbReference>
<feature type="chain" id="PRO_5046979172" evidence="1">
    <location>
        <begin position="29"/>
        <end position="269"/>
    </location>
</feature>
<protein>
    <submittedName>
        <fullName evidence="2">DUF1223 domain-containing protein</fullName>
    </submittedName>
</protein>
<evidence type="ECO:0000256" key="1">
    <source>
        <dbReference type="SAM" id="SignalP"/>
    </source>
</evidence>
<feature type="signal peptide" evidence="1">
    <location>
        <begin position="1"/>
        <end position="28"/>
    </location>
</feature>
<dbReference type="InterPro" id="IPR010634">
    <property type="entry name" value="DUF1223"/>
</dbReference>
<evidence type="ECO:0000313" key="2">
    <source>
        <dbReference type="EMBL" id="MCR2747618.1"/>
    </source>
</evidence>
<dbReference type="PANTHER" id="PTHR36057">
    <property type="match status" value="1"/>
</dbReference>
<dbReference type="SUPFAM" id="SSF52833">
    <property type="entry name" value="Thioredoxin-like"/>
    <property type="match status" value="1"/>
</dbReference>
<dbReference type="Proteomes" id="UP001165267">
    <property type="component" value="Unassembled WGS sequence"/>
</dbReference>
<keyword evidence="3" id="KW-1185">Reference proteome</keyword>
<dbReference type="Pfam" id="PF06764">
    <property type="entry name" value="DUF1223"/>
    <property type="match status" value="1"/>
</dbReference>
<gene>
    <name evidence="2" type="ORF">NSP04_13285</name>
</gene>
<dbReference type="RefSeq" id="WP_257512837.1">
    <property type="nucleotide sequence ID" value="NZ_JANKHG010000026.1"/>
</dbReference>
<proteinExistence type="predicted"/>
<reference evidence="2" key="1">
    <citation type="submission" date="2022-07" db="EMBL/GenBank/DDBJ databases">
        <authorList>
            <person name="Xamxidin M."/>
        </authorList>
    </citation>
    <scope>NUCLEOTIDE SEQUENCE</scope>
    <source>
        <strain evidence="2">YS8-69</strain>
    </source>
</reference>
<organism evidence="2 3">
    <name type="scientific">Limnobacter parvus</name>
    <dbReference type="NCBI Taxonomy" id="2939690"/>
    <lineage>
        <taxon>Bacteria</taxon>
        <taxon>Pseudomonadati</taxon>
        <taxon>Pseudomonadota</taxon>
        <taxon>Betaproteobacteria</taxon>
        <taxon>Burkholderiales</taxon>
        <taxon>Burkholderiaceae</taxon>
        <taxon>Limnobacter</taxon>
    </lineage>
</organism>
<evidence type="ECO:0000313" key="3">
    <source>
        <dbReference type="Proteomes" id="UP001165267"/>
    </source>
</evidence>
<keyword evidence="1" id="KW-0732">Signal</keyword>
<dbReference type="PANTHER" id="PTHR36057:SF1">
    <property type="entry name" value="LIPOPROTEIN LIPID ATTACHMENT SITE-LIKE PROTEIN, PUTATIVE (DUF1223)-RELATED"/>
    <property type="match status" value="1"/>
</dbReference>
<accession>A0ABT1XM56</accession>